<dbReference type="UniPathway" id="UPA00079"/>
<dbReference type="GO" id="GO:0070205">
    <property type="term" value="F:2-succinyl-6-hydroxy-2,4-cyclohexadiene-1-carboxylate synthase activity"/>
    <property type="evidence" value="ECO:0007669"/>
    <property type="project" value="UniProtKB-UniRule"/>
</dbReference>
<dbReference type="HAMAP" id="MF_01660">
    <property type="entry name" value="MenH"/>
    <property type="match status" value="1"/>
</dbReference>
<dbReference type="EC" id="4.2.99.20" evidence="3"/>
<feature type="domain" description="AB hydrolase-1" evidence="4">
    <location>
        <begin position="20"/>
        <end position="255"/>
    </location>
</feature>
<dbReference type="PRINTS" id="PR00412">
    <property type="entry name" value="EPOXHYDRLASE"/>
</dbReference>
<organism evidence="5 6">
    <name type="scientific">Neobacillus bataviensis</name>
    <dbReference type="NCBI Taxonomy" id="220685"/>
    <lineage>
        <taxon>Bacteria</taxon>
        <taxon>Bacillati</taxon>
        <taxon>Bacillota</taxon>
        <taxon>Bacilli</taxon>
        <taxon>Bacillales</taxon>
        <taxon>Bacillaceae</taxon>
        <taxon>Neobacillus</taxon>
    </lineage>
</organism>
<dbReference type="Proteomes" id="UP000319671">
    <property type="component" value="Unassembled WGS sequence"/>
</dbReference>
<dbReference type="UniPathway" id="UPA01057">
    <property type="reaction ID" value="UER00900"/>
</dbReference>
<keyword evidence="6" id="KW-1185">Reference proteome</keyword>
<dbReference type="Pfam" id="PF00561">
    <property type="entry name" value="Abhydrolase_1"/>
    <property type="match status" value="1"/>
</dbReference>
<gene>
    <name evidence="3" type="primary">menH</name>
    <name evidence="5" type="ORF">FB550_104321</name>
</gene>
<comment type="pathway">
    <text evidence="3">Quinol/quinone metabolism; menaquinone biosynthesis.</text>
</comment>
<comment type="function">
    <text evidence="3">Catalyzes a proton abstraction reaction that results in 2,5-elimination of pyruvate from 2-succinyl-5-enolpyruvyl-6-hydroxy-3-cyclohexene-1-carboxylate (SEPHCHC) and the formation of 2-succinyl-6-hydroxy-2,4-cyclohexadiene-1-carboxylate (SHCHC).</text>
</comment>
<keyword evidence="2 3" id="KW-0456">Lyase</keyword>
<comment type="pathway">
    <text evidence="3">Quinol/quinone metabolism; 1,4-dihydroxy-2-naphthoate biosynthesis; 1,4-dihydroxy-2-naphthoate from chorismate: step 3/7.</text>
</comment>
<comment type="catalytic activity">
    <reaction evidence="3">
        <text>5-enolpyruvoyl-6-hydroxy-2-succinyl-cyclohex-3-ene-1-carboxylate = (1R,6R)-6-hydroxy-2-succinyl-cyclohexa-2,4-diene-1-carboxylate + pyruvate</text>
        <dbReference type="Rhea" id="RHEA:25597"/>
        <dbReference type="ChEBI" id="CHEBI:15361"/>
        <dbReference type="ChEBI" id="CHEBI:58689"/>
        <dbReference type="ChEBI" id="CHEBI:58818"/>
        <dbReference type="EC" id="4.2.99.20"/>
    </reaction>
</comment>
<comment type="caution">
    <text evidence="5">The sequence shown here is derived from an EMBL/GenBank/DDBJ whole genome shotgun (WGS) entry which is preliminary data.</text>
</comment>
<dbReference type="InterPro" id="IPR000639">
    <property type="entry name" value="Epox_hydrolase-like"/>
</dbReference>
<dbReference type="GO" id="GO:0009234">
    <property type="term" value="P:menaquinone biosynthetic process"/>
    <property type="evidence" value="ECO:0007669"/>
    <property type="project" value="UniProtKB-UniRule"/>
</dbReference>
<comment type="subunit">
    <text evidence="3">Monomer.</text>
</comment>
<dbReference type="PRINTS" id="PR00111">
    <property type="entry name" value="ABHYDROLASE"/>
</dbReference>
<evidence type="ECO:0000256" key="1">
    <source>
        <dbReference type="ARBA" id="ARBA00022428"/>
    </source>
</evidence>
<dbReference type="PANTHER" id="PTHR42916:SF1">
    <property type="entry name" value="PROTEIN PHYLLO, CHLOROPLASTIC"/>
    <property type="match status" value="1"/>
</dbReference>
<comment type="similarity">
    <text evidence="3">Belongs to the AB hydrolase superfamily. MenH family.</text>
</comment>
<evidence type="ECO:0000259" key="4">
    <source>
        <dbReference type="Pfam" id="PF00561"/>
    </source>
</evidence>
<dbReference type="InterPro" id="IPR022485">
    <property type="entry name" value="SHCHC_synthase_MenH"/>
</dbReference>
<proteinExistence type="inferred from homology"/>
<accession>A0A561DHB8</accession>
<dbReference type="PANTHER" id="PTHR42916">
    <property type="entry name" value="2-SUCCINYL-5-ENOLPYRUVYL-6-HYDROXY-3-CYCLOHEXENE-1-CARBOXYLATE SYNTHASE"/>
    <property type="match status" value="1"/>
</dbReference>
<keyword evidence="1 3" id="KW-0474">Menaquinone biosynthesis</keyword>
<dbReference type="EMBL" id="VIVN01000004">
    <property type="protein sequence ID" value="TWE02767.1"/>
    <property type="molecule type" value="Genomic_DNA"/>
</dbReference>
<dbReference type="SUPFAM" id="SSF53474">
    <property type="entry name" value="alpha/beta-Hydrolases"/>
    <property type="match status" value="1"/>
</dbReference>
<dbReference type="Gene3D" id="3.40.50.1820">
    <property type="entry name" value="alpha/beta hydrolase"/>
    <property type="match status" value="1"/>
</dbReference>
<evidence type="ECO:0000313" key="6">
    <source>
        <dbReference type="Proteomes" id="UP000319671"/>
    </source>
</evidence>
<dbReference type="InterPro" id="IPR000073">
    <property type="entry name" value="AB_hydrolase_1"/>
</dbReference>
<name>A0A561DHB8_9BACI</name>
<evidence type="ECO:0000256" key="3">
    <source>
        <dbReference type="HAMAP-Rule" id="MF_01660"/>
    </source>
</evidence>
<sequence length="269" mass="30293">MIVVVDGIRYHLEVSGEGFPLILLHGFTGDWSTWTSFFDKWGSHSRLIVPDIIGHGETESPEELGLYQIESMANSLNTILEKTGVDQVDLLGYSMGGRLALTFALLFPNRVRKLILESASPGLKTESEREVRRMNDAKLANFIVDKGLKSFVDYWEDISLFQTMKRLPASVKNKIREQRLMNSPLGLKNSLLGMGTGSQPSWWKQLDQLSCDVLLLTGSEDQKFCRIAEEMAVRLKKATWMVVENSGHAIHVEEPEKFGTIVSDFLSNQ</sequence>
<dbReference type="AlphaFoldDB" id="A0A561DHB8"/>
<dbReference type="RefSeq" id="WP_144564716.1">
    <property type="nucleotide sequence ID" value="NZ_VIVN01000004.1"/>
</dbReference>
<protein>
    <recommendedName>
        <fullName evidence="3">Putative 2-succinyl-6-hydroxy-2,4-cyclohexadiene-1-carboxylate synthase</fullName>
        <shortName evidence="3">SHCHC synthase</shortName>
        <ecNumber evidence="3">4.2.99.20</ecNumber>
    </recommendedName>
</protein>
<reference evidence="5 6" key="1">
    <citation type="submission" date="2019-06" db="EMBL/GenBank/DDBJ databases">
        <title>Sorghum-associated microbial communities from plants grown in Nebraska, USA.</title>
        <authorList>
            <person name="Schachtman D."/>
        </authorList>
    </citation>
    <scope>NUCLEOTIDE SEQUENCE [LARGE SCALE GENOMIC DNA]</scope>
    <source>
        <strain evidence="5 6">2482</strain>
    </source>
</reference>
<evidence type="ECO:0000313" key="5">
    <source>
        <dbReference type="EMBL" id="TWE02767.1"/>
    </source>
</evidence>
<evidence type="ECO:0000256" key="2">
    <source>
        <dbReference type="ARBA" id="ARBA00023239"/>
    </source>
</evidence>
<dbReference type="NCBIfam" id="TIGR03695">
    <property type="entry name" value="menH_SHCHC"/>
    <property type="match status" value="1"/>
</dbReference>
<dbReference type="InterPro" id="IPR029058">
    <property type="entry name" value="AB_hydrolase_fold"/>
</dbReference>